<dbReference type="InterPro" id="IPR002491">
    <property type="entry name" value="ABC_transptr_periplasmic_BD"/>
</dbReference>
<evidence type="ECO:0000256" key="2">
    <source>
        <dbReference type="ARBA" id="ARBA00008814"/>
    </source>
</evidence>
<keyword evidence="4" id="KW-0732">Signal</keyword>
<name>A0A8J7AT01_9CYAN</name>
<dbReference type="AlphaFoldDB" id="A0A8J7AT01"/>
<keyword evidence="3" id="KW-0813">Transport</keyword>
<dbReference type="GO" id="GO:0030288">
    <property type="term" value="C:outer membrane-bounded periplasmic space"/>
    <property type="evidence" value="ECO:0007669"/>
    <property type="project" value="TreeGrafter"/>
</dbReference>
<dbReference type="Gene3D" id="3.40.50.1980">
    <property type="entry name" value="Nitrogenase molybdenum iron protein domain"/>
    <property type="match status" value="2"/>
</dbReference>
<reference evidence="6" key="1">
    <citation type="submission" date="2020-10" db="EMBL/GenBank/DDBJ databases">
        <authorList>
            <person name="Castelo-Branco R."/>
            <person name="Eusebio N."/>
            <person name="Adriana R."/>
            <person name="Vieira A."/>
            <person name="Brugerolle De Fraissinette N."/>
            <person name="Rezende De Castro R."/>
            <person name="Schneider M.P."/>
            <person name="Vasconcelos V."/>
            <person name="Leao P.N."/>
        </authorList>
    </citation>
    <scope>NUCLEOTIDE SEQUENCE</scope>
    <source>
        <strain evidence="6">LEGE 07310</strain>
    </source>
</reference>
<keyword evidence="7" id="KW-1185">Reference proteome</keyword>
<evidence type="ECO:0000313" key="7">
    <source>
        <dbReference type="Proteomes" id="UP000636505"/>
    </source>
</evidence>
<evidence type="ECO:0000256" key="4">
    <source>
        <dbReference type="ARBA" id="ARBA00022729"/>
    </source>
</evidence>
<dbReference type="RefSeq" id="WP_193904494.1">
    <property type="nucleotide sequence ID" value="NZ_JADEXG010000001.1"/>
</dbReference>
<evidence type="ECO:0000256" key="3">
    <source>
        <dbReference type="ARBA" id="ARBA00022448"/>
    </source>
</evidence>
<dbReference type="EMBL" id="JADEXG010000001">
    <property type="protein sequence ID" value="MBE9075843.1"/>
    <property type="molecule type" value="Genomic_DNA"/>
</dbReference>
<evidence type="ECO:0000259" key="5">
    <source>
        <dbReference type="PROSITE" id="PS50983"/>
    </source>
</evidence>
<organism evidence="6 7">
    <name type="scientific">Vasconcelosia minhoensis LEGE 07310</name>
    <dbReference type="NCBI Taxonomy" id="915328"/>
    <lineage>
        <taxon>Bacteria</taxon>
        <taxon>Bacillati</taxon>
        <taxon>Cyanobacteriota</taxon>
        <taxon>Cyanophyceae</taxon>
        <taxon>Nodosilineales</taxon>
        <taxon>Cymatolegaceae</taxon>
        <taxon>Vasconcelosia</taxon>
        <taxon>Vasconcelosia minhoensis</taxon>
    </lineage>
</organism>
<dbReference type="CDD" id="cd01146">
    <property type="entry name" value="FhuD"/>
    <property type="match status" value="1"/>
</dbReference>
<comment type="similarity">
    <text evidence="2">Belongs to the bacterial solute-binding protein 8 family.</text>
</comment>
<dbReference type="GO" id="GO:1901678">
    <property type="term" value="P:iron coordination entity transport"/>
    <property type="evidence" value="ECO:0007669"/>
    <property type="project" value="UniProtKB-ARBA"/>
</dbReference>
<evidence type="ECO:0000256" key="1">
    <source>
        <dbReference type="ARBA" id="ARBA00004196"/>
    </source>
</evidence>
<comment type="caution">
    <text evidence="6">The sequence shown here is derived from an EMBL/GenBank/DDBJ whole genome shotgun (WGS) entry which is preliminary data.</text>
</comment>
<accession>A0A8J7AT01</accession>
<dbReference type="PANTHER" id="PTHR30532">
    <property type="entry name" value="IRON III DICITRATE-BINDING PERIPLASMIC PROTEIN"/>
    <property type="match status" value="1"/>
</dbReference>
<comment type="subcellular location">
    <subcellularLocation>
        <location evidence="1">Cell envelope</location>
    </subcellularLocation>
</comment>
<evidence type="ECO:0000313" key="6">
    <source>
        <dbReference type="EMBL" id="MBE9075843.1"/>
    </source>
</evidence>
<feature type="domain" description="Fe/B12 periplasmic-binding" evidence="5">
    <location>
        <begin position="52"/>
        <end position="323"/>
    </location>
</feature>
<proteinExistence type="inferred from homology"/>
<dbReference type="Pfam" id="PF01497">
    <property type="entry name" value="Peripla_BP_2"/>
    <property type="match status" value="1"/>
</dbReference>
<sequence>MAIAAITALVVSVACGGRSLESTPPEIAGGEAAGACHMVSHAAGKTCVPDNPQRIVDLAGLDYALSLGVKPIASDSAAQANFYLRGEIDDIENVGGYDAPNLERIVELKPDLIVIGSYANVDYKLLSNIAPTVVIPYDYSGQWKDVFMQYAAALRLTEKAEQVMEHYYDRTQEFQQHMGTRAAETEISIVRVYPTQINLYLKDSFPGTVIADAGLSRPASQDFTASEAKNLFDNQIQYTISRENIPDVDGDALFLWTFGHRDEIAQNAQSEKEALKADPLWSTLSVVQQDRVYEVPGEYWIGDGPIAANLVIDDLFKYLLEEN</sequence>
<dbReference type="InterPro" id="IPR051313">
    <property type="entry name" value="Bact_iron-sidero_bind"/>
</dbReference>
<gene>
    <name evidence="6" type="ORF">IQ241_00770</name>
</gene>
<protein>
    <submittedName>
        <fullName evidence="6">Iron-siderophore ABC transporter substrate-binding protein</fullName>
    </submittedName>
</protein>
<dbReference type="Proteomes" id="UP000636505">
    <property type="component" value="Unassembled WGS sequence"/>
</dbReference>
<dbReference type="PANTHER" id="PTHR30532:SF25">
    <property type="entry name" value="IRON(III) DICITRATE-BINDING PERIPLASMIC PROTEIN"/>
    <property type="match status" value="1"/>
</dbReference>
<dbReference type="SUPFAM" id="SSF53807">
    <property type="entry name" value="Helical backbone' metal receptor"/>
    <property type="match status" value="1"/>
</dbReference>
<dbReference type="PROSITE" id="PS50983">
    <property type="entry name" value="FE_B12_PBP"/>
    <property type="match status" value="1"/>
</dbReference>